<accession>A0ABW4IU08</accession>
<dbReference type="InterPro" id="IPR041664">
    <property type="entry name" value="AAA_16"/>
</dbReference>
<dbReference type="InterPro" id="IPR001387">
    <property type="entry name" value="Cro/C1-type_HTH"/>
</dbReference>
<dbReference type="InterPro" id="IPR027417">
    <property type="entry name" value="P-loop_NTPase"/>
</dbReference>
<dbReference type="SUPFAM" id="SSF52540">
    <property type="entry name" value="P-loop containing nucleoside triphosphate hydrolases"/>
    <property type="match status" value="1"/>
</dbReference>
<dbReference type="RefSeq" id="WP_381085663.1">
    <property type="nucleotide sequence ID" value="NZ_JBHUDX010000062.1"/>
</dbReference>
<evidence type="ECO:0000313" key="3">
    <source>
        <dbReference type="Proteomes" id="UP001597261"/>
    </source>
</evidence>
<reference evidence="3" key="1">
    <citation type="journal article" date="2019" name="Int. J. Syst. Evol. Microbiol.">
        <title>The Global Catalogue of Microorganisms (GCM) 10K type strain sequencing project: providing services to taxonomists for standard genome sequencing and annotation.</title>
        <authorList>
            <consortium name="The Broad Institute Genomics Platform"/>
            <consortium name="The Broad Institute Genome Sequencing Center for Infectious Disease"/>
            <person name="Wu L."/>
            <person name="Ma J."/>
        </authorList>
    </citation>
    <scope>NUCLEOTIDE SEQUENCE [LARGE SCALE GENOMIC DNA]</scope>
    <source>
        <strain evidence="3">CGMCC 1.12470</strain>
    </source>
</reference>
<dbReference type="PROSITE" id="PS50943">
    <property type="entry name" value="HTH_CROC1"/>
    <property type="match status" value="1"/>
</dbReference>
<dbReference type="Gene3D" id="3.40.50.300">
    <property type="entry name" value="P-loop containing nucleotide triphosphate hydrolases"/>
    <property type="match status" value="1"/>
</dbReference>
<dbReference type="Pfam" id="PF01381">
    <property type="entry name" value="HTH_3"/>
    <property type="match status" value="1"/>
</dbReference>
<dbReference type="PANTHER" id="PTHR47691">
    <property type="entry name" value="REGULATOR-RELATED"/>
    <property type="match status" value="1"/>
</dbReference>
<name>A0ABW4IU08_9ACTN</name>
<evidence type="ECO:0000259" key="1">
    <source>
        <dbReference type="PROSITE" id="PS50943"/>
    </source>
</evidence>
<dbReference type="Proteomes" id="UP001597261">
    <property type="component" value="Unassembled WGS sequence"/>
</dbReference>
<dbReference type="Pfam" id="PF13191">
    <property type="entry name" value="AAA_16"/>
    <property type="match status" value="1"/>
</dbReference>
<dbReference type="EMBL" id="JBHUDX010000062">
    <property type="protein sequence ID" value="MFD1660854.1"/>
    <property type="molecule type" value="Genomic_DNA"/>
</dbReference>
<dbReference type="CDD" id="cd00093">
    <property type="entry name" value="HTH_XRE"/>
    <property type="match status" value="1"/>
</dbReference>
<dbReference type="InterPro" id="IPR010982">
    <property type="entry name" value="Lambda_DNA-bd_dom_sf"/>
</dbReference>
<dbReference type="SMART" id="SM00530">
    <property type="entry name" value="HTH_XRE"/>
    <property type="match status" value="1"/>
</dbReference>
<feature type="domain" description="HTH cro/C1-type" evidence="1">
    <location>
        <begin position="42"/>
        <end position="97"/>
    </location>
</feature>
<keyword evidence="3" id="KW-1185">Reference proteome</keyword>
<organism evidence="2 3">
    <name type="scientific">Streptomyces caeni</name>
    <dbReference type="NCBI Taxonomy" id="2307231"/>
    <lineage>
        <taxon>Bacteria</taxon>
        <taxon>Bacillati</taxon>
        <taxon>Actinomycetota</taxon>
        <taxon>Actinomycetes</taxon>
        <taxon>Kitasatosporales</taxon>
        <taxon>Streptomycetaceae</taxon>
        <taxon>Streptomyces</taxon>
    </lineage>
</organism>
<evidence type="ECO:0000313" key="2">
    <source>
        <dbReference type="EMBL" id="MFD1660854.1"/>
    </source>
</evidence>
<gene>
    <name evidence="2" type="ORF">ACFSL4_22280</name>
</gene>
<dbReference type="Gene3D" id="1.10.260.40">
    <property type="entry name" value="lambda repressor-like DNA-binding domains"/>
    <property type="match status" value="1"/>
</dbReference>
<protein>
    <submittedName>
        <fullName evidence="2">Helix-turn-helix domain-containing protein</fullName>
    </submittedName>
</protein>
<proteinExistence type="predicted"/>
<dbReference type="SUPFAM" id="SSF47413">
    <property type="entry name" value="lambda repressor-like DNA-binding domains"/>
    <property type="match status" value="1"/>
</dbReference>
<comment type="caution">
    <text evidence="2">The sequence shown here is derived from an EMBL/GenBank/DDBJ whole genome shotgun (WGS) entry which is preliminary data.</text>
</comment>
<sequence>MPLRREPIVAAGESIRQNVPTGFLQNWADGGGIGAAPFGRRLRNLRLQMGLSQKQLARSSTLSVRAIRDLENGRVRQPRADSLRLLADALGLSAPQMNRLANDHALGFLAGTAEPAGSGPFIGREQELAALTTMFGAEHHRLVTIIGIEGVGKTRLALEVARALEAAEHWTALWLPPDDGQLRSGRALVGAPGQPTWLREVVHSGPDSRRRLVETIGGSNALLVLDGARPEDELVDITAHLLAACPRLRILVTTRNPGGMPLDTLFPLAPLPVPPSDTEPADLDKVASVALLLAQTKRIQPAFRPDPHVLADVARICRALDGLPAALESAAHWSLIYSLRELAHQIATEPLTVARRPHGGHRQPDAYASVHDTVAALSSRQRDLLATMSHGSSGEMDGYWSVPGVADKMGLTAAECADDIYHLLILGILRRVDHHDVAMFRVLNIVSVAGQNAAA</sequence>
<dbReference type="PANTHER" id="PTHR47691:SF3">
    <property type="entry name" value="HTH-TYPE TRANSCRIPTIONAL REGULATOR RV0890C-RELATED"/>
    <property type="match status" value="1"/>
</dbReference>